<protein>
    <submittedName>
        <fullName evidence="1">Uncharacterized protein</fullName>
    </submittedName>
</protein>
<gene>
    <name evidence="1" type="ORF">SDC9_182550</name>
</gene>
<accession>A0A645H972</accession>
<evidence type="ECO:0000313" key="1">
    <source>
        <dbReference type="EMBL" id="MPN35056.1"/>
    </source>
</evidence>
<proteinExistence type="predicted"/>
<dbReference type="EMBL" id="VSSQ01088412">
    <property type="protein sequence ID" value="MPN35056.1"/>
    <property type="molecule type" value="Genomic_DNA"/>
</dbReference>
<reference evidence="1" key="1">
    <citation type="submission" date="2019-08" db="EMBL/GenBank/DDBJ databases">
        <authorList>
            <person name="Kucharzyk K."/>
            <person name="Murdoch R.W."/>
            <person name="Higgins S."/>
            <person name="Loffler F."/>
        </authorList>
    </citation>
    <scope>NUCLEOTIDE SEQUENCE</scope>
</reference>
<comment type="caution">
    <text evidence="1">The sequence shown here is derived from an EMBL/GenBank/DDBJ whole genome shotgun (WGS) entry which is preliminary data.</text>
</comment>
<organism evidence="1">
    <name type="scientific">bioreactor metagenome</name>
    <dbReference type="NCBI Taxonomy" id="1076179"/>
    <lineage>
        <taxon>unclassified sequences</taxon>
        <taxon>metagenomes</taxon>
        <taxon>ecological metagenomes</taxon>
    </lineage>
</organism>
<sequence>MQPRRCVGSPVPLSHHNAAPLRQEADGKRSAVIAADIERANGQLFFLFELVQEPVPRVPCGCMFFRLHSNPLLRFVLLKVYTISFGNQRRIQAIKVTKTNPFRSILYFPRITCYHDLEPQRSPKRIQSGVTPVAVT</sequence>
<name>A0A645H972_9ZZZZ</name>
<dbReference type="AlphaFoldDB" id="A0A645H972"/>